<keyword evidence="4" id="KW-1003">Cell membrane</keyword>
<dbReference type="STRING" id="1121391.SAMN02745206_01853"/>
<evidence type="ECO:0000256" key="9">
    <source>
        <dbReference type="SAM" id="MobiDB-lite"/>
    </source>
</evidence>
<dbReference type="GO" id="GO:0042626">
    <property type="term" value="F:ATPase-coupled transmembrane transporter activity"/>
    <property type="evidence" value="ECO:0007669"/>
    <property type="project" value="TreeGrafter"/>
</dbReference>
<dbReference type="NCBIfam" id="NF010167">
    <property type="entry name" value="PRK13648.1"/>
    <property type="match status" value="2"/>
</dbReference>
<feature type="domain" description="ABC transporter" evidence="10">
    <location>
        <begin position="312"/>
        <end position="541"/>
    </location>
</feature>
<dbReference type="InterPro" id="IPR003439">
    <property type="entry name" value="ABC_transporter-like_ATP-bd"/>
</dbReference>
<dbReference type="FunFam" id="3.40.50.300:FF:000224">
    <property type="entry name" value="Energy-coupling factor transporter ATP-binding protein EcfA"/>
    <property type="match status" value="1"/>
</dbReference>
<gene>
    <name evidence="11" type="ORF">SAMN02745206_01853</name>
</gene>
<comment type="similarity">
    <text evidence="2">Belongs to the ABC transporter superfamily.</text>
</comment>
<evidence type="ECO:0000256" key="3">
    <source>
        <dbReference type="ARBA" id="ARBA00022448"/>
    </source>
</evidence>
<proteinExistence type="inferred from homology"/>
<dbReference type="GO" id="GO:0043190">
    <property type="term" value="C:ATP-binding cassette (ABC) transporter complex"/>
    <property type="evidence" value="ECO:0007669"/>
    <property type="project" value="TreeGrafter"/>
</dbReference>
<dbReference type="GO" id="GO:0005524">
    <property type="term" value="F:ATP binding"/>
    <property type="evidence" value="ECO:0007669"/>
    <property type="project" value="UniProtKB-KW"/>
</dbReference>
<feature type="compositionally biased region" description="Polar residues" evidence="9">
    <location>
        <begin position="271"/>
        <end position="282"/>
    </location>
</feature>
<dbReference type="GO" id="GO:0016887">
    <property type="term" value="F:ATP hydrolysis activity"/>
    <property type="evidence" value="ECO:0007669"/>
    <property type="project" value="InterPro"/>
</dbReference>
<dbReference type="InterPro" id="IPR003593">
    <property type="entry name" value="AAA+_ATPase"/>
</dbReference>
<organism evidence="11 12">
    <name type="scientific">Desulfacinum infernum DSM 9756</name>
    <dbReference type="NCBI Taxonomy" id="1121391"/>
    <lineage>
        <taxon>Bacteria</taxon>
        <taxon>Pseudomonadati</taxon>
        <taxon>Thermodesulfobacteriota</taxon>
        <taxon>Syntrophobacteria</taxon>
        <taxon>Syntrophobacterales</taxon>
        <taxon>Syntrophobacteraceae</taxon>
        <taxon>Desulfacinum</taxon>
    </lineage>
</organism>
<feature type="region of interest" description="Disordered" evidence="9">
    <location>
        <begin position="265"/>
        <end position="286"/>
    </location>
</feature>
<keyword evidence="6 11" id="KW-0067">ATP-binding</keyword>
<keyword evidence="8" id="KW-0472">Membrane</keyword>
<dbReference type="PANTHER" id="PTHR43553">
    <property type="entry name" value="HEAVY METAL TRANSPORTER"/>
    <property type="match status" value="1"/>
</dbReference>
<dbReference type="PROSITE" id="PS50893">
    <property type="entry name" value="ABC_TRANSPORTER_2"/>
    <property type="match status" value="2"/>
</dbReference>
<dbReference type="InterPro" id="IPR015856">
    <property type="entry name" value="ABC_transpr_CbiO/EcfA_su"/>
</dbReference>
<dbReference type="SMART" id="SM00382">
    <property type="entry name" value="AAA"/>
    <property type="match status" value="2"/>
</dbReference>
<reference evidence="12" key="1">
    <citation type="submission" date="2016-11" db="EMBL/GenBank/DDBJ databases">
        <authorList>
            <person name="Varghese N."/>
            <person name="Submissions S."/>
        </authorList>
    </citation>
    <scope>NUCLEOTIDE SEQUENCE [LARGE SCALE GENOMIC DNA]</scope>
    <source>
        <strain evidence="12">DSM 9756</strain>
    </source>
</reference>
<evidence type="ECO:0000256" key="4">
    <source>
        <dbReference type="ARBA" id="ARBA00022475"/>
    </source>
</evidence>
<dbReference type="Proteomes" id="UP000184076">
    <property type="component" value="Unassembled WGS sequence"/>
</dbReference>
<dbReference type="InterPro" id="IPR050095">
    <property type="entry name" value="ECF_ABC_transporter_ATP-bd"/>
</dbReference>
<dbReference type="InterPro" id="IPR027417">
    <property type="entry name" value="P-loop_NTPase"/>
</dbReference>
<evidence type="ECO:0000256" key="8">
    <source>
        <dbReference type="ARBA" id="ARBA00023136"/>
    </source>
</evidence>
<dbReference type="AlphaFoldDB" id="A0A1M5B4Z5"/>
<sequence>MHLQAIPIHRPQQSASCVYRLEGVDYTYPNGNRALRGINLCIHEGDRIALLGHNGSGKTTLARVLSGLARPARGRVLFEEAPLEPHRLGHLRKKVGFLFQDPDDQLFCTSVLDDVLFGLINFQTPPEGAAQRALGALAQLGLEDTAHKAPHHLSYGQRKRAALAAVLALYPSVLILDEPTANLDPASEDLLAQVLKGYAGTLICISHDLLFLYGLCTRAVVLQDGCLHHDTSFEALISHRRSLQEHGLDFTFRFRCCDSPGRHVGAGRSPVRSTANDPSSSLPPARSAHVCRVSAGEAGSDACQRPEQPPILELHQYTYRYKDGAVALRDVSLQVRRGERVALVGPNGAGKSTLAACLAGIRSGSGRYRFDGKIVDNRRRRELWRHVGLLFQDSADQTVCSRCYDEVAFGLRNLGWPESKVHQKVRAMLRWAGLGDLENRVPQHLSGGERKRLALASVLAMEPDVLILDEPTAGLDPQAEENLLKLLDEVEATILLISHDICFVSMLTDRTILLHRGKIVRDVPTWRFLKDENLHSLYGLDFTYYNRCCREIQHLQETASETADGKGAPFNGL</sequence>
<evidence type="ECO:0000259" key="10">
    <source>
        <dbReference type="PROSITE" id="PS50893"/>
    </source>
</evidence>
<dbReference type="PANTHER" id="PTHR43553:SF24">
    <property type="entry name" value="ENERGY-COUPLING FACTOR TRANSPORTER ATP-BINDING PROTEIN ECFA1"/>
    <property type="match status" value="1"/>
</dbReference>
<dbReference type="PROSITE" id="PS00211">
    <property type="entry name" value="ABC_TRANSPORTER_1"/>
    <property type="match status" value="2"/>
</dbReference>
<evidence type="ECO:0000256" key="7">
    <source>
        <dbReference type="ARBA" id="ARBA00022967"/>
    </source>
</evidence>
<keyword evidence="7" id="KW-1278">Translocase</keyword>
<protein>
    <submittedName>
        <fullName evidence="11">Energy-coupling factor transport system ATP-binding protein</fullName>
    </submittedName>
</protein>
<dbReference type="Gene3D" id="3.40.50.300">
    <property type="entry name" value="P-loop containing nucleotide triphosphate hydrolases"/>
    <property type="match status" value="2"/>
</dbReference>
<evidence type="ECO:0000313" key="12">
    <source>
        <dbReference type="Proteomes" id="UP000184076"/>
    </source>
</evidence>
<evidence type="ECO:0000256" key="5">
    <source>
        <dbReference type="ARBA" id="ARBA00022741"/>
    </source>
</evidence>
<dbReference type="EMBL" id="FQVB01000016">
    <property type="protein sequence ID" value="SHF37525.1"/>
    <property type="molecule type" value="Genomic_DNA"/>
</dbReference>
<dbReference type="SUPFAM" id="SSF52540">
    <property type="entry name" value="P-loop containing nucleoside triphosphate hydrolases"/>
    <property type="match status" value="2"/>
</dbReference>
<accession>A0A1M5B4Z5</accession>
<evidence type="ECO:0000313" key="11">
    <source>
        <dbReference type="EMBL" id="SHF37525.1"/>
    </source>
</evidence>
<dbReference type="CDD" id="cd03225">
    <property type="entry name" value="ABC_cobalt_CbiO_domain1"/>
    <property type="match status" value="2"/>
</dbReference>
<feature type="domain" description="ABC transporter" evidence="10">
    <location>
        <begin position="19"/>
        <end position="249"/>
    </location>
</feature>
<keyword evidence="5" id="KW-0547">Nucleotide-binding</keyword>
<dbReference type="InterPro" id="IPR017871">
    <property type="entry name" value="ABC_transporter-like_CS"/>
</dbReference>
<comment type="subcellular location">
    <subcellularLocation>
        <location evidence="1">Cell membrane</location>
    </subcellularLocation>
</comment>
<evidence type="ECO:0000256" key="2">
    <source>
        <dbReference type="ARBA" id="ARBA00005417"/>
    </source>
</evidence>
<name>A0A1M5B4Z5_9BACT</name>
<keyword evidence="3" id="KW-0813">Transport</keyword>
<dbReference type="Pfam" id="PF00005">
    <property type="entry name" value="ABC_tran"/>
    <property type="match status" value="2"/>
</dbReference>
<evidence type="ECO:0000256" key="6">
    <source>
        <dbReference type="ARBA" id="ARBA00022840"/>
    </source>
</evidence>
<keyword evidence="12" id="KW-1185">Reference proteome</keyword>
<evidence type="ECO:0000256" key="1">
    <source>
        <dbReference type="ARBA" id="ARBA00004236"/>
    </source>
</evidence>